<dbReference type="InterPro" id="IPR006563">
    <property type="entry name" value="POX_dom"/>
</dbReference>
<feature type="compositionally biased region" description="Low complexity" evidence="9">
    <location>
        <begin position="261"/>
        <end position="276"/>
    </location>
</feature>
<dbReference type="SMART" id="SM00389">
    <property type="entry name" value="HOX"/>
    <property type="match status" value="1"/>
</dbReference>
<dbReference type="Pfam" id="PF07526">
    <property type="entry name" value="POX"/>
    <property type="match status" value="1"/>
</dbReference>
<dbReference type="GO" id="GO:0005634">
    <property type="term" value="C:nucleus"/>
    <property type="evidence" value="ECO:0007669"/>
    <property type="project" value="UniProtKB-SubCell"/>
</dbReference>
<feature type="compositionally biased region" description="Gly residues" evidence="9">
    <location>
        <begin position="457"/>
        <end position="467"/>
    </location>
</feature>
<evidence type="ECO:0000256" key="3">
    <source>
        <dbReference type="ARBA" id="ARBA00023015"/>
    </source>
</evidence>
<keyword evidence="6" id="KW-0804">Transcription</keyword>
<keyword evidence="3" id="KW-0805">Transcription regulation</keyword>
<sequence>MSESFTSFHTLQLQEGIKEVGGAAKQKKRKGNDDEEEELDMGIATRPPVEPILSNYYSKANCNHSFSVSNKSNSANSMSHDYNQAAGIFSFSNGFDRSAVTTHHDQHHIAQQIRRDKLRVQGGFEPPPPPLVGIDEEESGGLQVYETAGMLSEMFNFPSGSATAAELLDQPMPPSFRSPRPPSAGSEWYGSRQGMVGGGLGPLGDSKNQSSRDSNIAAQHHHHHSQISSINADSAAAMHLFLMNPQPRSPSPPSSHPHHPPNSSNSSTLHMLLPSPSSSLQGFTAAAGAAGGAFGQFTWVPDHEGGTTATAQLNNPNEIGGGIVEGQGLSLSLSSSLQHLEAAKAEEFRIGESGLLYYNQAGGGGSTAGQYPYKNLSGHSQAVHLQGGGGVAHQNHHHQVHVGFGSSLGVVNVLRNSKHVKAAQELLEEFCSVGRGQFKKNKFSRQNTNPSSNPVGSTGGGGGGGGSSSSSKDVPPMSAADRIEHQRRKVDRRYNHYCEQMQMVVNSFDLVMGFGAAVPYTALAQKAMSRHFRCLKDAISAQLKHSCELLGEKDGAGSSGITKGETPRLKMLEQSLRQQRAFHQMGMMEQEAWRPQRGLPERSVNILRAWLFEHFLHPYPSDADKHLLARQTGLSRNQVSNWFINARVRLWKPMVEEMYQQETKEEDTADEREIIIRNVQSSSSGLAQTSTPTATAATPASTTTTPPASSATTPTPTSTTTATTTTTMPTGKRSDFNAPESDPSLVAINRQAFSENQATHHRSLPATIIPGTTTPSEVSPPIISQCFDSELRPHRLVVPDDTCRRGSMAAADYGTTSGNADSVVGSTLITFGTTSGDVSLTLGLRHAGNIPEKSSSFSVRDFGG</sequence>
<keyword evidence="5 8" id="KW-0371">Homeobox</keyword>
<evidence type="ECO:0000259" key="10">
    <source>
        <dbReference type="PROSITE" id="PS50071"/>
    </source>
</evidence>
<dbReference type="SUPFAM" id="SSF46689">
    <property type="entry name" value="Homeodomain-like"/>
    <property type="match status" value="1"/>
</dbReference>
<dbReference type="Proteomes" id="UP000796880">
    <property type="component" value="Unassembled WGS sequence"/>
</dbReference>
<evidence type="ECO:0000256" key="6">
    <source>
        <dbReference type="ARBA" id="ARBA00023163"/>
    </source>
</evidence>
<feature type="region of interest" description="Disordered" evidence="9">
    <location>
        <begin position="169"/>
        <end position="229"/>
    </location>
</feature>
<keyword evidence="7 8" id="KW-0539">Nucleus</keyword>
<evidence type="ECO:0000313" key="12">
    <source>
        <dbReference type="Proteomes" id="UP000796880"/>
    </source>
</evidence>
<dbReference type="CDD" id="cd00086">
    <property type="entry name" value="homeodomain"/>
    <property type="match status" value="1"/>
</dbReference>
<dbReference type="GO" id="GO:0006355">
    <property type="term" value="P:regulation of DNA-templated transcription"/>
    <property type="evidence" value="ECO:0007669"/>
    <property type="project" value="InterPro"/>
</dbReference>
<dbReference type="InterPro" id="IPR009057">
    <property type="entry name" value="Homeodomain-like_sf"/>
</dbReference>
<evidence type="ECO:0000313" key="11">
    <source>
        <dbReference type="EMBL" id="KAF3438848.1"/>
    </source>
</evidence>
<dbReference type="InterPro" id="IPR001356">
    <property type="entry name" value="HD"/>
</dbReference>
<comment type="caution">
    <text evidence="11">The sequence shown here is derived from an EMBL/GenBank/DDBJ whole genome shotgun (WGS) entry which is preliminary data.</text>
</comment>
<comment type="subcellular location">
    <subcellularLocation>
        <location evidence="1 8">Nucleus</location>
    </subcellularLocation>
</comment>
<dbReference type="OrthoDB" id="10056939at2759"/>
<dbReference type="EMBL" id="VOIH02000008">
    <property type="protein sequence ID" value="KAF3438848.1"/>
    <property type="molecule type" value="Genomic_DNA"/>
</dbReference>
<accession>A0A8K0E119</accession>
<dbReference type="PROSITE" id="PS50071">
    <property type="entry name" value="HOMEOBOX_2"/>
    <property type="match status" value="1"/>
</dbReference>
<feature type="compositionally biased region" description="Polar residues" evidence="9">
    <location>
        <begin position="678"/>
        <end position="688"/>
    </location>
</feature>
<dbReference type="GO" id="GO:0003677">
    <property type="term" value="F:DNA binding"/>
    <property type="evidence" value="ECO:0007669"/>
    <property type="project" value="UniProtKB-UniRule"/>
</dbReference>
<evidence type="ECO:0000256" key="4">
    <source>
        <dbReference type="ARBA" id="ARBA00023125"/>
    </source>
</evidence>
<keyword evidence="12" id="KW-1185">Reference proteome</keyword>
<reference evidence="11" key="1">
    <citation type="submission" date="2020-03" db="EMBL/GenBank/DDBJ databases">
        <title>A high-quality chromosome-level genome assembly of a woody plant with both climbing and erect habits, Rhamnella rubrinervis.</title>
        <authorList>
            <person name="Lu Z."/>
            <person name="Yang Y."/>
            <person name="Zhu X."/>
            <person name="Sun Y."/>
        </authorList>
    </citation>
    <scope>NUCLEOTIDE SEQUENCE</scope>
    <source>
        <strain evidence="11">BYM</strain>
        <tissue evidence="11">Leaf</tissue>
    </source>
</reference>
<feature type="region of interest" description="Disordered" evidence="9">
    <location>
        <begin position="442"/>
        <end position="486"/>
    </location>
</feature>
<evidence type="ECO:0000256" key="2">
    <source>
        <dbReference type="ARBA" id="ARBA00006454"/>
    </source>
</evidence>
<feature type="domain" description="Homeobox" evidence="10">
    <location>
        <begin position="590"/>
        <end position="653"/>
    </location>
</feature>
<dbReference type="FunFam" id="1.10.10.60:FF:000083">
    <property type="entry name" value="BEL1-like homeodomain protein 4"/>
    <property type="match status" value="1"/>
</dbReference>
<keyword evidence="4 8" id="KW-0238">DNA-binding</keyword>
<dbReference type="Gene3D" id="1.10.10.60">
    <property type="entry name" value="Homeodomain-like"/>
    <property type="match status" value="1"/>
</dbReference>
<evidence type="ECO:0000256" key="1">
    <source>
        <dbReference type="ARBA" id="ARBA00004123"/>
    </source>
</evidence>
<feature type="DNA-binding region" description="Homeobox" evidence="8">
    <location>
        <begin position="592"/>
        <end position="654"/>
    </location>
</feature>
<dbReference type="Pfam" id="PF05920">
    <property type="entry name" value="Homeobox_KN"/>
    <property type="match status" value="1"/>
</dbReference>
<comment type="similarity">
    <text evidence="2">Belongs to the TALE/BELL homeobox family.</text>
</comment>
<evidence type="ECO:0000256" key="8">
    <source>
        <dbReference type="PROSITE-ProRule" id="PRU00108"/>
    </source>
</evidence>
<feature type="region of interest" description="Disordered" evidence="9">
    <location>
        <begin position="756"/>
        <end position="779"/>
    </location>
</feature>
<feature type="compositionally biased region" description="Polar residues" evidence="9">
    <location>
        <begin position="444"/>
        <end position="455"/>
    </location>
</feature>
<evidence type="ECO:0000256" key="9">
    <source>
        <dbReference type="SAM" id="MobiDB-lite"/>
    </source>
</evidence>
<feature type="region of interest" description="Disordered" evidence="9">
    <location>
        <begin position="243"/>
        <end position="276"/>
    </location>
</feature>
<evidence type="ECO:0000256" key="7">
    <source>
        <dbReference type="ARBA" id="ARBA00023242"/>
    </source>
</evidence>
<dbReference type="SMART" id="SM00574">
    <property type="entry name" value="POX"/>
    <property type="match status" value="1"/>
</dbReference>
<feature type="compositionally biased region" description="Low complexity" evidence="9">
    <location>
        <begin position="689"/>
        <end position="730"/>
    </location>
</feature>
<organism evidence="11 12">
    <name type="scientific">Rhamnella rubrinervis</name>
    <dbReference type="NCBI Taxonomy" id="2594499"/>
    <lineage>
        <taxon>Eukaryota</taxon>
        <taxon>Viridiplantae</taxon>
        <taxon>Streptophyta</taxon>
        <taxon>Embryophyta</taxon>
        <taxon>Tracheophyta</taxon>
        <taxon>Spermatophyta</taxon>
        <taxon>Magnoliopsida</taxon>
        <taxon>eudicotyledons</taxon>
        <taxon>Gunneridae</taxon>
        <taxon>Pentapetalae</taxon>
        <taxon>rosids</taxon>
        <taxon>fabids</taxon>
        <taxon>Rosales</taxon>
        <taxon>Rhamnaceae</taxon>
        <taxon>rhamnoid group</taxon>
        <taxon>Rhamneae</taxon>
        <taxon>Rhamnella</taxon>
    </lineage>
</organism>
<dbReference type="PANTHER" id="PTHR11850">
    <property type="entry name" value="HOMEOBOX PROTEIN TRANSCRIPTION FACTORS"/>
    <property type="match status" value="1"/>
</dbReference>
<feature type="region of interest" description="Disordered" evidence="9">
    <location>
        <begin position="16"/>
        <end position="46"/>
    </location>
</feature>
<feature type="region of interest" description="Disordered" evidence="9">
    <location>
        <begin position="678"/>
        <end position="742"/>
    </location>
</feature>
<feature type="compositionally biased region" description="Pro residues" evidence="9">
    <location>
        <begin position="171"/>
        <end position="182"/>
    </location>
</feature>
<dbReference type="InterPro" id="IPR050224">
    <property type="entry name" value="TALE_homeobox"/>
</dbReference>
<evidence type="ECO:0000256" key="5">
    <source>
        <dbReference type="ARBA" id="ARBA00023155"/>
    </source>
</evidence>
<dbReference type="InterPro" id="IPR008422">
    <property type="entry name" value="KN_HD"/>
</dbReference>
<dbReference type="AlphaFoldDB" id="A0A8K0E119"/>
<proteinExistence type="inferred from homology"/>
<name>A0A8K0E119_9ROSA</name>
<protein>
    <recommendedName>
        <fullName evidence="10">Homeobox domain-containing protein</fullName>
    </recommendedName>
</protein>
<gene>
    <name evidence="11" type="ORF">FNV43_RR17123</name>
</gene>